<evidence type="ECO:0000256" key="2">
    <source>
        <dbReference type="ARBA" id="ARBA00024195"/>
    </source>
</evidence>
<dbReference type="GO" id="GO:0004252">
    <property type="term" value="F:serine-type endopeptidase activity"/>
    <property type="evidence" value="ECO:0007669"/>
    <property type="project" value="InterPro"/>
</dbReference>
<protein>
    <submittedName>
        <fullName evidence="6">Clotting factor B</fullName>
    </submittedName>
</protein>
<accession>A0A1D2MZ80</accession>
<reference evidence="6 7" key="1">
    <citation type="journal article" date="2016" name="Genome Biol. Evol.">
        <title>Gene Family Evolution Reflects Adaptation to Soil Environmental Stressors in the Genome of the Collembolan Orchesella cincta.</title>
        <authorList>
            <person name="Faddeeva-Vakhrusheva A."/>
            <person name="Derks M.F."/>
            <person name="Anvar S.Y."/>
            <person name="Agamennone V."/>
            <person name="Suring W."/>
            <person name="Smit S."/>
            <person name="van Straalen N.M."/>
            <person name="Roelofs D."/>
        </authorList>
    </citation>
    <scope>NUCLEOTIDE SEQUENCE [LARGE SCALE GENOMIC DNA]</scope>
    <source>
        <tissue evidence="6">Mixed pool</tissue>
    </source>
</reference>
<comment type="similarity">
    <text evidence="2">Belongs to the peptidase S1 family. CLIP subfamily.</text>
</comment>
<keyword evidence="3" id="KW-0720">Serine protease</keyword>
<feature type="chain" id="PRO_5008904753" evidence="4">
    <location>
        <begin position="25"/>
        <end position="353"/>
    </location>
</feature>
<gene>
    <name evidence="6" type="ORF">Ocin01_08326</name>
</gene>
<name>A0A1D2MZ80_ORCCI</name>
<dbReference type="PANTHER" id="PTHR24256">
    <property type="entry name" value="TRYPTASE-RELATED"/>
    <property type="match status" value="1"/>
</dbReference>
<dbReference type="PROSITE" id="PS00134">
    <property type="entry name" value="TRYPSIN_HIS"/>
    <property type="match status" value="1"/>
</dbReference>
<dbReference type="InterPro" id="IPR018114">
    <property type="entry name" value="TRYPSIN_HIS"/>
</dbReference>
<keyword evidence="4" id="KW-0732">Signal</keyword>
<dbReference type="EMBL" id="LJIJ01000362">
    <property type="protein sequence ID" value="ODM98353.1"/>
    <property type="molecule type" value="Genomic_DNA"/>
</dbReference>
<keyword evidence="3" id="KW-0378">Hydrolase</keyword>
<evidence type="ECO:0000256" key="3">
    <source>
        <dbReference type="RuleBase" id="RU363034"/>
    </source>
</evidence>
<dbReference type="InterPro" id="IPR043504">
    <property type="entry name" value="Peptidase_S1_PA_chymotrypsin"/>
</dbReference>
<dbReference type="SUPFAM" id="SSF50494">
    <property type="entry name" value="Trypsin-like serine proteases"/>
    <property type="match status" value="1"/>
</dbReference>
<dbReference type="Proteomes" id="UP000094527">
    <property type="component" value="Unassembled WGS sequence"/>
</dbReference>
<dbReference type="PROSITE" id="PS50240">
    <property type="entry name" value="TRYPSIN_DOM"/>
    <property type="match status" value="1"/>
</dbReference>
<dbReference type="PROSITE" id="PS00135">
    <property type="entry name" value="TRYPSIN_SER"/>
    <property type="match status" value="1"/>
</dbReference>
<dbReference type="InterPro" id="IPR001254">
    <property type="entry name" value="Trypsin_dom"/>
</dbReference>
<organism evidence="6 7">
    <name type="scientific">Orchesella cincta</name>
    <name type="common">Springtail</name>
    <name type="synonym">Podura cincta</name>
    <dbReference type="NCBI Taxonomy" id="48709"/>
    <lineage>
        <taxon>Eukaryota</taxon>
        <taxon>Metazoa</taxon>
        <taxon>Ecdysozoa</taxon>
        <taxon>Arthropoda</taxon>
        <taxon>Hexapoda</taxon>
        <taxon>Collembola</taxon>
        <taxon>Entomobryomorpha</taxon>
        <taxon>Entomobryoidea</taxon>
        <taxon>Orchesellidae</taxon>
        <taxon>Orchesellinae</taxon>
        <taxon>Orchesella</taxon>
    </lineage>
</organism>
<dbReference type="GO" id="GO:0006508">
    <property type="term" value="P:proteolysis"/>
    <property type="evidence" value="ECO:0007669"/>
    <property type="project" value="UniProtKB-KW"/>
</dbReference>
<comment type="caution">
    <text evidence="6">The sequence shown here is derived from an EMBL/GenBank/DDBJ whole genome shotgun (WGS) entry which is preliminary data.</text>
</comment>
<dbReference type="InterPro" id="IPR051487">
    <property type="entry name" value="Ser/Thr_Proteases_Immune/Dev"/>
</dbReference>
<dbReference type="CDD" id="cd00190">
    <property type="entry name" value="Tryp_SPc"/>
    <property type="match status" value="1"/>
</dbReference>
<dbReference type="PRINTS" id="PR00722">
    <property type="entry name" value="CHYMOTRYPSIN"/>
</dbReference>
<feature type="domain" description="Peptidase S1" evidence="5">
    <location>
        <begin position="89"/>
        <end position="345"/>
    </location>
</feature>
<evidence type="ECO:0000313" key="6">
    <source>
        <dbReference type="EMBL" id="ODM98353.1"/>
    </source>
</evidence>
<dbReference type="InterPro" id="IPR033116">
    <property type="entry name" value="TRYPSIN_SER"/>
</dbReference>
<dbReference type="FunFam" id="2.40.10.10:FF:000002">
    <property type="entry name" value="Transmembrane protease serine"/>
    <property type="match status" value="1"/>
</dbReference>
<dbReference type="Pfam" id="PF00089">
    <property type="entry name" value="Trypsin"/>
    <property type="match status" value="1"/>
</dbReference>
<keyword evidence="1" id="KW-1015">Disulfide bond</keyword>
<dbReference type="SMART" id="SM00020">
    <property type="entry name" value="Tryp_SPc"/>
    <property type="match status" value="1"/>
</dbReference>
<proteinExistence type="inferred from homology"/>
<sequence length="353" mass="38694">MKLSLKAFCIFIAILFSLSSKVGGRHCLQNGTVSKLQNGTEQLEGSNGSALLFSSTTTSSTPPTTTVPFFEDVSSACSCGLAEFGTGKIVGGTNVDDAHLWPWFAVVVRSDRPTVGSHCGASLISSRYLVTAAHCLLPMIHVGLRHFKVKLGYTDLRQNATEGERLDMAIESVTIHPRLRFEQSYPYHNDIGLIKLAYPLTCKYNKRIRPVCLPPSPSDEEEKNHFVDQVAITAGFGRTSINGNQSLTLQQIKIKIISNKECMSHFIQLPFQGPKILRNMLCAWKKGHDSCVGDSGGPLFLKPSNSSKYIQLGVTSFGIGCANEKYPGVYTRLSEYLHWIRTVAVDLSSASPF</sequence>
<dbReference type="STRING" id="48709.A0A1D2MZ80"/>
<dbReference type="Gene3D" id="2.40.10.10">
    <property type="entry name" value="Trypsin-like serine proteases"/>
    <property type="match status" value="1"/>
</dbReference>
<dbReference type="OrthoDB" id="546450at2759"/>
<keyword evidence="3" id="KW-0645">Protease</keyword>
<feature type="signal peptide" evidence="4">
    <location>
        <begin position="1"/>
        <end position="24"/>
    </location>
</feature>
<dbReference type="InterPro" id="IPR009003">
    <property type="entry name" value="Peptidase_S1_PA"/>
</dbReference>
<keyword evidence="7" id="KW-1185">Reference proteome</keyword>
<evidence type="ECO:0000313" key="7">
    <source>
        <dbReference type="Proteomes" id="UP000094527"/>
    </source>
</evidence>
<evidence type="ECO:0000256" key="1">
    <source>
        <dbReference type="ARBA" id="ARBA00023157"/>
    </source>
</evidence>
<evidence type="ECO:0000259" key="5">
    <source>
        <dbReference type="PROSITE" id="PS50240"/>
    </source>
</evidence>
<evidence type="ECO:0000256" key="4">
    <source>
        <dbReference type="SAM" id="SignalP"/>
    </source>
</evidence>
<dbReference type="InterPro" id="IPR001314">
    <property type="entry name" value="Peptidase_S1A"/>
</dbReference>
<dbReference type="AlphaFoldDB" id="A0A1D2MZ80"/>